<evidence type="ECO:0000313" key="2">
    <source>
        <dbReference type="EMBL" id="KAF7303916.1"/>
    </source>
</evidence>
<feature type="compositionally biased region" description="Polar residues" evidence="1">
    <location>
        <begin position="52"/>
        <end position="68"/>
    </location>
</feature>
<comment type="caution">
    <text evidence="2">The sequence shown here is derived from an EMBL/GenBank/DDBJ whole genome shotgun (WGS) entry which is preliminary data.</text>
</comment>
<dbReference type="RefSeq" id="XP_037220888.1">
    <property type="nucleotide sequence ID" value="XM_037362967.1"/>
</dbReference>
<keyword evidence="3" id="KW-1185">Reference proteome</keyword>
<dbReference type="AlphaFoldDB" id="A0A8H6W5U9"/>
<gene>
    <name evidence="2" type="ORF">MIND_00622100</name>
</gene>
<accession>A0A8H6W5U9</accession>
<feature type="region of interest" description="Disordered" evidence="1">
    <location>
        <begin position="122"/>
        <end position="141"/>
    </location>
</feature>
<protein>
    <submittedName>
        <fullName evidence="2">Uncharacterized protein</fullName>
    </submittedName>
</protein>
<dbReference type="GeneID" id="59345483"/>
<feature type="region of interest" description="Disordered" evidence="1">
    <location>
        <begin position="52"/>
        <end position="87"/>
    </location>
</feature>
<sequence length="301" mass="33239">MEPVLNHPLVYSQRKPSPAFPNRRPFAALENVSHPYLHPARHRGLPQSIQTREAYTTSESVQTRTSLANRHHRASGPPPQIRTSRKPPPLEHVAQHLLKITEPLLHPNPLLHELIMWQNSQSRKTRHRAQNPTGNTTTSSQAVAPDWIDSHITKVTNAALVSLPFKSAGLHRPAATNERGVQYRSIKGDKIPSAQQLDNVLYPPLEPVARQFQNAMASKKVKIPVPDVIDLTMSDDDEEAAKEKAKSQAKPRRLVTSTFAAAASMSSPPPSSLPIGNTCVFCGTPCKAEINATWLGFCNEC</sequence>
<evidence type="ECO:0000256" key="1">
    <source>
        <dbReference type="SAM" id="MobiDB-lite"/>
    </source>
</evidence>
<evidence type="ECO:0000313" key="3">
    <source>
        <dbReference type="Proteomes" id="UP000636479"/>
    </source>
</evidence>
<reference evidence="2" key="1">
    <citation type="submission" date="2020-05" db="EMBL/GenBank/DDBJ databases">
        <title>Mycena genomes resolve the evolution of fungal bioluminescence.</title>
        <authorList>
            <person name="Tsai I.J."/>
        </authorList>
    </citation>
    <scope>NUCLEOTIDE SEQUENCE</scope>
    <source>
        <strain evidence="2">171206Taipei</strain>
    </source>
</reference>
<organism evidence="2 3">
    <name type="scientific">Mycena indigotica</name>
    <dbReference type="NCBI Taxonomy" id="2126181"/>
    <lineage>
        <taxon>Eukaryota</taxon>
        <taxon>Fungi</taxon>
        <taxon>Dikarya</taxon>
        <taxon>Basidiomycota</taxon>
        <taxon>Agaricomycotina</taxon>
        <taxon>Agaricomycetes</taxon>
        <taxon>Agaricomycetidae</taxon>
        <taxon>Agaricales</taxon>
        <taxon>Marasmiineae</taxon>
        <taxon>Mycenaceae</taxon>
        <taxon>Mycena</taxon>
    </lineage>
</organism>
<dbReference type="Proteomes" id="UP000636479">
    <property type="component" value="Unassembled WGS sequence"/>
</dbReference>
<dbReference type="EMBL" id="JACAZF010000005">
    <property type="protein sequence ID" value="KAF7303916.1"/>
    <property type="molecule type" value="Genomic_DNA"/>
</dbReference>
<name>A0A8H6W5U9_9AGAR</name>
<feature type="compositionally biased region" description="Polar residues" evidence="1">
    <location>
        <begin position="130"/>
        <end position="141"/>
    </location>
</feature>
<proteinExistence type="predicted"/>